<reference evidence="2 3" key="1">
    <citation type="submission" date="2015-01" db="EMBL/GenBank/DDBJ databases">
        <title>Lifestyle Evolution in Cyanobacterial Symbionts of Sponges.</title>
        <authorList>
            <person name="Burgsdorf I."/>
            <person name="Slaby B.M."/>
            <person name="Handley K.M."/>
            <person name="Haber M."/>
            <person name="Blom J."/>
            <person name="Marshall C.W."/>
            <person name="Gilbert J.A."/>
            <person name="Hentschel U."/>
            <person name="Steindler L."/>
        </authorList>
    </citation>
    <scope>NUCLEOTIDE SEQUENCE [LARGE SCALE GENOMIC DNA]</scope>
    <source>
        <strain evidence="2">142</strain>
    </source>
</reference>
<organism evidence="2 3">
    <name type="scientific">Candidatus Synechococcus spongiarum 142</name>
    <dbReference type="NCBI Taxonomy" id="1608213"/>
    <lineage>
        <taxon>Bacteria</taxon>
        <taxon>Bacillati</taxon>
        <taxon>Cyanobacteriota</taxon>
        <taxon>Cyanophyceae</taxon>
        <taxon>Synechococcales</taxon>
        <taxon>Synechococcaceae</taxon>
        <taxon>Synechococcus</taxon>
    </lineage>
</organism>
<protein>
    <submittedName>
        <fullName evidence="2">Uncharacterized protein</fullName>
    </submittedName>
</protein>
<dbReference type="AlphaFoldDB" id="A0A6N3XA36"/>
<evidence type="ECO:0000313" key="2">
    <source>
        <dbReference type="EMBL" id="KKZ11815.1"/>
    </source>
</evidence>
<dbReference type="EMBL" id="JXUO01000268">
    <property type="protein sequence ID" value="KKZ11815.1"/>
    <property type="molecule type" value="Genomic_DNA"/>
</dbReference>
<name>A0A6N3XA36_9SYNE</name>
<proteinExistence type="predicted"/>
<comment type="caution">
    <text evidence="2">The sequence shown here is derived from an EMBL/GenBank/DDBJ whole genome shotgun (WGS) entry which is preliminary data.</text>
</comment>
<gene>
    <name evidence="2" type="ORF">TH68_08230</name>
</gene>
<feature type="region of interest" description="Disordered" evidence="1">
    <location>
        <begin position="1"/>
        <end position="33"/>
    </location>
</feature>
<sequence>MVSPPDHSRASGNPIDHPAAKKAQSPGMDTMGDALTTWIPVETMGPYQVLQHGFPLVRE</sequence>
<accession>A0A6N3XA36</accession>
<evidence type="ECO:0000256" key="1">
    <source>
        <dbReference type="SAM" id="MobiDB-lite"/>
    </source>
</evidence>
<evidence type="ECO:0000313" key="3">
    <source>
        <dbReference type="Proteomes" id="UP000035054"/>
    </source>
</evidence>
<dbReference type="Proteomes" id="UP000035054">
    <property type="component" value="Unassembled WGS sequence"/>
</dbReference>